<feature type="binding site" evidence="10">
    <location>
        <position position="97"/>
    </location>
    <ligand>
        <name>Na(+)</name>
        <dbReference type="ChEBI" id="CHEBI:29101"/>
        <note>structural</note>
    </ligand>
</feature>
<evidence type="ECO:0000256" key="9">
    <source>
        <dbReference type="ARBA" id="ARBA00049940"/>
    </source>
</evidence>
<evidence type="ECO:0000256" key="8">
    <source>
        <dbReference type="ARBA" id="ARBA00035585"/>
    </source>
</evidence>
<keyword evidence="6 10" id="KW-0407">Ion channel</keyword>
<comment type="catalytic activity">
    <reaction evidence="8">
        <text>fluoride(in) = fluoride(out)</text>
        <dbReference type="Rhea" id="RHEA:76159"/>
        <dbReference type="ChEBI" id="CHEBI:17051"/>
    </reaction>
    <physiologicalReaction direction="left-to-right" evidence="8">
        <dbReference type="Rhea" id="RHEA:76160"/>
    </physiologicalReaction>
</comment>
<keyword evidence="12" id="KW-1185">Reference proteome</keyword>
<dbReference type="EMBL" id="CP115965">
    <property type="protein sequence ID" value="WZW99759.1"/>
    <property type="molecule type" value="Genomic_DNA"/>
</dbReference>
<name>A0ABZ3CAF3_9ACTN</name>
<feature type="transmembrane region" description="Helical" evidence="10">
    <location>
        <begin position="21"/>
        <end position="41"/>
    </location>
</feature>
<feature type="transmembrane region" description="Helical" evidence="10">
    <location>
        <begin position="53"/>
        <end position="74"/>
    </location>
</feature>
<comment type="activity regulation">
    <text evidence="10">Na(+) is not transported, but it plays an essential structural role and its presence is essential for fluoride channel function.</text>
</comment>
<evidence type="ECO:0000256" key="2">
    <source>
        <dbReference type="ARBA" id="ARBA00022475"/>
    </source>
</evidence>
<evidence type="ECO:0000256" key="7">
    <source>
        <dbReference type="ARBA" id="ARBA00035120"/>
    </source>
</evidence>
<evidence type="ECO:0000256" key="3">
    <source>
        <dbReference type="ARBA" id="ARBA00022692"/>
    </source>
</evidence>
<comment type="function">
    <text evidence="9 10">Fluoride-specific ion channel. Important for reducing fluoride concentration in the cell, thus reducing its toxicity.</text>
</comment>
<keyword evidence="2 10" id="KW-1003">Cell membrane</keyword>
<evidence type="ECO:0000313" key="11">
    <source>
        <dbReference type="EMBL" id="WZW99759.1"/>
    </source>
</evidence>
<dbReference type="RefSeq" id="WP_232549697.1">
    <property type="nucleotide sequence ID" value="NZ_CP115965.1"/>
</dbReference>
<feature type="binding site" evidence="10">
    <location>
        <position position="100"/>
    </location>
    <ligand>
        <name>Na(+)</name>
        <dbReference type="ChEBI" id="CHEBI:29101"/>
        <note>structural</note>
    </ligand>
</feature>
<feature type="transmembrane region" description="Helical" evidence="10">
    <location>
        <begin position="119"/>
        <end position="144"/>
    </location>
</feature>
<reference evidence="11 12" key="1">
    <citation type="journal article" date="2023" name="Environ Microbiome">
        <title>A coral-associated actinobacterium mitigates coral bleaching under heat stress.</title>
        <authorList>
            <person name="Li J."/>
            <person name="Zou Y."/>
            <person name="Li Q."/>
            <person name="Zhang J."/>
            <person name="Bourne D.G."/>
            <person name="Lyu Y."/>
            <person name="Liu C."/>
            <person name="Zhang S."/>
        </authorList>
    </citation>
    <scope>NUCLEOTIDE SEQUENCE [LARGE SCALE GENOMIC DNA]</scope>
    <source>
        <strain evidence="11 12">SCSIO 13291</strain>
    </source>
</reference>
<dbReference type="Proteomes" id="UP001434337">
    <property type="component" value="Chromosome"/>
</dbReference>
<organism evidence="11 12">
    <name type="scientific">Propioniciclava soli</name>
    <dbReference type="NCBI Taxonomy" id="2775081"/>
    <lineage>
        <taxon>Bacteria</taxon>
        <taxon>Bacillati</taxon>
        <taxon>Actinomycetota</taxon>
        <taxon>Actinomycetes</taxon>
        <taxon>Propionibacteriales</taxon>
        <taxon>Propionibacteriaceae</taxon>
        <taxon>Propioniciclava</taxon>
    </lineage>
</organism>
<evidence type="ECO:0000256" key="1">
    <source>
        <dbReference type="ARBA" id="ARBA00004651"/>
    </source>
</evidence>
<dbReference type="PANTHER" id="PTHR28259">
    <property type="entry name" value="FLUORIDE EXPORT PROTEIN 1-RELATED"/>
    <property type="match status" value="1"/>
</dbReference>
<evidence type="ECO:0000256" key="4">
    <source>
        <dbReference type="ARBA" id="ARBA00022989"/>
    </source>
</evidence>
<keyword evidence="3 10" id="KW-0812">Transmembrane</keyword>
<evidence type="ECO:0000256" key="6">
    <source>
        <dbReference type="ARBA" id="ARBA00023303"/>
    </source>
</evidence>
<dbReference type="HAMAP" id="MF_00454">
    <property type="entry name" value="FluC"/>
    <property type="match status" value="1"/>
</dbReference>
<evidence type="ECO:0000256" key="10">
    <source>
        <dbReference type="HAMAP-Rule" id="MF_00454"/>
    </source>
</evidence>
<keyword evidence="10" id="KW-0406">Ion transport</keyword>
<keyword evidence="10" id="KW-0479">Metal-binding</keyword>
<dbReference type="InterPro" id="IPR003691">
    <property type="entry name" value="FluC"/>
</dbReference>
<keyword evidence="10" id="KW-0813">Transport</keyword>
<dbReference type="PANTHER" id="PTHR28259:SF1">
    <property type="entry name" value="FLUORIDE EXPORT PROTEIN 1-RELATED"/>
    <property type="match status" value="1"/>
</dbReference>
<keyword evidence="4 10" id="KW-1133">Transmembrane helix</keyword>
<comment type="similarity">
    <text evidence="7 10">Belongs to the fluoride channel Fluc/FEX (TC 1.A.43) family.</text>
</comment>
<keyword evidence="5 10" id="KW-0472">Membrane</keyword>
<protein>
    <recommendedName>
        <fullName evidence="10">Fluoride-specific ion channel FluC</fullName>
    </recommendedName>
</protein>
<gene>
    <name evidence="10" type="primary">fluC</name>
    <name evidence="10" type="synonym">crcB</name>
    <name evidence="11" type="ORF">PCC79_06065</name>
</gene>
<evidence type="ECO:0000313" key="12">
    <source>
        <dbReference type="Proteomes" id="UP001434337"/>
    </source>
</evidence>
<feature type="transmembrane region" description="Helical" evidence="10">
    <location>
        <begin position="86"/>
        <end position="107"/>
    </location>
</feature>
<sequence length="165" mass="16805">MSPQPPTPAARTLGARLAWPGVLPVAAVIAGGALGTALRAALTHAWPPQAEGLPWVTLLINASGALALGTLLGWLGTKPDAGVRRLLRLGLGTGLLGGYTTYSTFVLESVTLAGAGRPGVALVYAAASLVAGYLAAAVGLTLGIRGQRATPRLKGRRRWGPTRWG</sequence>
<evidence type="ECO:0000256" key="5">
    <source>
        <dbReference type="ARBA" id="ARBA00023136"/>
    </source>
</evidence>
<accession>A0ABZ3CAF3</accession>
<comment type="subcellular location">
    <subcellularLocation>
        <location evidence="1 10">Cell membrane</location>
        <topology evidence="1 10">Multi-pass membrane protein</topology>
    </subcellularLocation>
</comment>
<keyword evidence="10" id="KW-0915">Sodium</keyword>
<proteinExistence type="inferred from homology"/>
<dbReference type="Pfam" id="PF02537">
    <property type="entry name" value="CRCB"/>
    <property type="match status" value="1"/>
</dbReference>